<proteinExistence type="predicted"/>
<dbReference type="SUPFAM" id="SSF53756">
    <property type="entry name" value="UDP-Glycosyltransferase/glycogen phosphorylase"/>
    <property type="match status" value="1"/>
</dbReference>
<sequence>MKMLFISQLFDPEYSIKGLGFLQEMQKQGFEVEVITTFPSYPVGKVFPGYKLKPWQVETHSGIRVIRVYSFISHSKSKFSRALNYFSFMVTSFLAMAVMRKPDVVYAYHPQVTTGIVASIFKVLRGVPFVTDVQDLWPDALAATGTQGKGFLYSMINKLCNFVYKQSDHVVVLSRGYRGALIDRGVPAEKISVVYNWHASEGGADAEGNERVLPSGFEHTFVYAGNLGAAQSLKSVISAFSRCVEKSVCLAIIGSGVEKDELVAHAQSIGANNVFFLGYVSPQKVIKYLTQADVLVVHLKDEPLFKITIPSKIQAYLNSRKPLLMAVGGEANQIVNEARAGVCAEPDNISSIELAIAEMLDKKDAWQEMGESGRCFYETEMSQRKGVVKIVSALRQLQC</sequence>
<gene>
    <name evidence="3" type="ORF">SBP02_08545</name>
</gene>
<dbReference type="RefSeq" id="WP_318645957.1">
    <property type="nucleotide sequence ID" value="NZ_CP137892.1"/>
</dbReference>
<reference evidence="3 4" key="1">
    <citation type="submission" date="2023-11" db="EMBL/GenBank/DDBJ databases">
        <title>Complete genome of Pseudomonas benzenivorans BA3361.</title>
        <authorList>
            <person name="Shin S.Y."/>
            <person name="Song J."/>
            <person name="Kang H."/>
        </authorList>
    </citation>
    <scope>NUCLEOTIDE SEQUENCE [LARGE SCALE GENOMIC DNA]</scope>
    <source>
        <strain evidence="3 4">HNIBRBA3361</strain>
    </source>
</reference>
<dbReference type="CDD" id="cd03794">
    <property type="entry name" value="GT4_WbuB-like"/>
    <property type="match status" value="1"/>
</dbReference>
<dbReference type="EMBL" id="CP137892">
    <property type="protein sequence ID" value="WPC06779.1"/>
    <property type="molecule type" value="Genomic_DNA"/>
</dbReference>
<evidence type="ECO:0000259" key="2">
    <source>
        <dbReference type="Pfam" id="PF13579"/>
    </source>
</evidence>
<evidence type="ECO:0000313" key="4">
    <source>
        <dbReference type="Proteomes" id="UP001305928"/>
    </source>
</evidence>
<dbReference type="Gene3D" id="3.40.50.2000">
    <property type="entry name" value="Glycogen Phosphorylase B"/>
    <property type="match status" value="2"/>
</dbReference>
<organism evidence="3 4">
    <name type="scientific">Pseudomonas benzenivorans</name>
    <dbReference type="NCBI Taxonomy" id="556533"/>
    <lineage>
        <taxon>Bacteria</taxon>
        <taxon>Pseudomonadati</taxon>
        <taxon>Pseudomonadota</taxon>
        <taxon>Gammaproteobacteria</taxon>
        <taxon>Pseudomonadales</taxon>
        <taxon>Pseudomonadaceae</taxon>
        <taxon>Pseudomonas</taxon>
    </lineage>
</organism>
<feature type="domain" description="Glycosyltransferase subfamily 4-like N-terminal" evidence="2">
    <location>
        <begin position="22"/>
        <end position="197"/>
    </location>
</feature>
<dbReference type="InterPro" id="IPR001296">
    <property type="entry name" value="Glyco_trans_1"/>
</dbReference>
<evidence type="ECO:0000313" key="3">
    <source>
        <dbReference type="EMBL" id="WPC06779.1"/>
    </source>
</evidence>
<keyword evidence="4" id="KW-1185">Reference proteome</keyword>
<dbReference type="Pfam" id="PF13579">
    <property type="entry name" value="Glyco_trans_4_4"/>
    <property type="match status" value="1"/>
</dbReference>
<dbReference type="Proteomes" id="UP001305928">
    <property type="component" value="Chromosome"/>
</dbReference>
<dbReference type="Pfam" id="PF00534">
    <property type="entry name" value="Glycos_transf_1"/>
    <property type="match status" value="1"/>
</dbReference>
<protein>
    <submittedName>
        <fullName evidence="3">Glycosyltransferase family 4 protein</fullName>
    </submittedName>
</protein>
<feature type="domain" description="Glycosyl transferase family 1" evidence="1">
    <location>
        <begin position="219"/>
        <end position="374"/>
    </location>
</feature>
<accession>A0ABZ0Q025</accession>
<dbReference type="InterPro" id="IPR028098">
    <property type="entry name" value="Glyco_trans_4-like_N"/>
</dbReference>
<dbReference type="PANTHER" id="PTHR12526">
    <property type="entry name" value="GLYCOSYLTRANSFERASE"/>
    <property type="match status" value="1"/>
</dbReference>
<evidence type="ECO:0000259" key="1">
    <source>
        <dbReference type="Pfam" id="PF00534"/>
    </source>
</evidence>
<name>A0ABZ0Q025_9PSED</name>